<proteinExistence type="predicted"/>
<sequence length="38" mass="4143">MPNMRMVDAVLNVVGMEAKQIYDGLLAQALNLLKPGLD</sequence>
<keyword evidence="2" id="KW-1185">Reference proteome</keyword>
<comment type="caution">
    <text evidence="1">The sequence shown here is derived from an EMBL/GenBank/DDBJ whole genome shotgun (WGS) entry which is preliminary data.</text>
</comment>
<dbReference type="EMBL" id="AGUE01000073">
    <property type="protein sequence ID" value="EHL00790.1"/>
    <property type="molecule type" value="Genomic_DNA"/>
</dbReference>
<name>H0EKU7_GLAL7</name>
<evidence type="ECO:0000313" key="2">
    <source>
        <dbReference type="Proteomes" id="UP000005446"/>
    </source>
</evidence>
<dbReference type="Proteomes" id="UP000005446">
    <property type="component" value="Unassembled WGS sequence"/>
</dbReference>
<protein>
    <submittedName>
        <fullName evidence="1">Uncharacterized protein</fullName>
    </submittedName>
</protein>
<dbReference type="HOGENOM" id="CLU_3335682_0_0_1"/>
<evidence type="ECO:0000313" key="1">
    <source>
        <dbReference type="EMBL" id="EHL00790.1"/>
    </source>
</evidence>
<reference evidence="1 2" key="1">
    <citation type="journal article" date="2012" name="Eukaryot. Cell">
        <title>Genome sequence of the fungus Glarea lozoyensis: the first genome sequence of a species from the Helotiaceae family.</title>
        <authorList>
            <person name="Youssar L."/>
            <person name="Gruening B.A."/>
            <person name="Erxleben A."/>
            <person name="Guenther S."/>
            <person name="Huettel W."/>
        </authorList>
    </citation>
    <scope>NUCLEOTIDE SEQUENCE [LARGE SCALE GENOMIC DNA]</scope>
    <source>
        <strain evidence="2">ATCC 74030 / MF5533</strain>
    </source>
</reference>
<dbReference type="InParanoid" id="H0EKU7"/>
<accession>H0EKU7</accession>
<dbReference type="AlphaFoldDB" id="H0EKU7"/>
<gene>
    <name evidence="1" type="ORF">M7I_3180</name>
</gene>
<organism evidence="1 2">
    <name type="scientific">Glarea lozoyensis (strain ATCC 74030 / MF5533)</name>
    <dbReference type="NCBI Taxonomy" id="1104152"/>
    <lineage>
        <taxon>Eukaryota</taxon>
        <taxon>Fungi</taxon>
        <taxon>Dikarya</taxon>
        <taxon>Ascomycota</taxon>
        <taxon>Pezizomycotina</taxon>
        <taxon>Leotiomycetes</taxon>
        <taxon>Helotiales</taxon>
        <taxon>Helotiaceae</taxon>
        <taxon>Glarea</taxon>
    </lineage>
</organism>